<reference evidence="3 4" key="1">
    <citation type="submission" date="2018-07" db="EMBL/GenBank/DDBJ databases">
        <title>Genome sequence of Azospirillum sp. ATCC 49961.</title>
        <authorList>
            <person name="Sant'Anna F.H."/>
            <person name="Baldani J.I."/>
            <person name="Zilli J.E."/>
            <person name="Reis V.M."/>
            <person name="Hartmann A."/>
            <person name="Cruz L."/>
            <person name="de Souza E.M."/>
            <person name="de Oliveira Pedrosa F."/>
            <person name="Passaglia L.M.P."/>
        </authorList>
    </citation>
    <scope>NUCLEOTIDE SEQUENCE [LARGE SCALE GENOMIC DNA]</scope>
    <source>
        <strain evidence="3 4">ATCC 49961</strain>
    </source>
</reference>
<dbReference type="InterPro" id="IPR017703">
    <property type="entry name" value="YgfZ/GCV_T_CS"/>
</dbReference>
<dbReference type="GO" id="GO:0016226">
    <property type="term" value="P:iron-sulfur cluster assembly"/>
    <property type="evidence" value="ECO:0007669"/>
    <property type="project" value="TreeGrafter"/>
</dbReference>
<comment type="caution">
    <text evidence="3">The sequence shown here is derived from an EMBL/GenBank/DDBJ whole genome shotgun (WGS) entry which is preliminary data.</text>
</comment>
<dbReference type="SUPFAM" id="SSF103025">
    <property type="entry name" value="Folate-binding domain"/>
    <property type="match status" value="1"/>
</dbReference>
<dbReference type="InterPro" id="IPR045179">
    <property type="entry name" value="YgfZ/GcvT"/>
</dbReference>
<name>A0A9W7NKC1_9PROT</name>
<dbReference type="PANTHER" id="PTHR22602:SF0">
    <property type="entry name" value="TRANSFERASE CAF17, MITOCHONDRIAL-RELATED"/>
    <property type="match status" value="1"/>
</dbReference>
<evidence type="ECO:0000313" key="4">
    <source>
        <dbReference type="Proteomes" id="UP000480854"/>
    </source>
</evidence>
<organism evidence="3 4">
    <name type="scientific">Roseomonas genomospecies 6</name>
    <dbReference type="NCBI Taxonomy" id="214106"/>
    <lineage>
        <taxon>Bacteria</taxon>
        <taxon>Pseudomonadati</taxon>
        <taxon>Pseudomonadota</taxon>
        <taxon>Alphaproteobacteria</taxon>
        <taxon>Acetobacterales</taxon>
        <taxon>Roseomonadaceae</taxon>
        <taxon>Roseomonas</taxon>
    </lineage>
</organism>
<dbReference type="NCBIfam" id="TIGR03317">
    <property type="entry name" value="ygfZ_signature"/>
    <property type="match status" value="1"/>
</dbReference>
<dbReference type="RefSeq" id="WP_149469116.1">
    <property type="nucleotide sequence ID" value="NZ_QOKW01000007.1"/>
</dbReference>
<accession>A0A9W7NKC1</accession>
<dbReference type="Pfam" id="PF25455">
    <property type="entry name" value="Beta-barrel_CAF17_C"/>
    <property type="match status" value="1"/>
</dbReference>
<feature type="domain" description="CAF17 C-terminal" evidence="2">
    <location>
        <begin position="238"/>
        <end position="310"/>
    </location>
</feature>
<evidence type="ECO:0000259" key="2">
    <source>
        <dbReference type="Pfam" id="PF25455"/>
    </source>
</evidence>
<dbReference type="Gene3D" id="3.30.1360.120">
    <property type="entry name" value="Probable tRNA modification gtpase trme, domain 1"/>
    <property type="match status" value="1"/>
</dbReference>
<evidence type="ECO:0000256" key="1">
    <source>
        <dbReference type="ARBA" id="ARBA00022946"/>
    </source>
</evidence>
<protein>
    <submittedName>
        <fullName evidence="3">Folate-binding protein</fullName>
    </submittedName>
</protein>
<dbReference type="OrthoDB" id="9796287at2"/>
<proteinExistence type="predicted"/>
<dbReference type="EMBL" id="QOKW01000007">
    <property type="protein sequence ID" value="KAA0681103.1"/>
    <property type="molecule type" value="Genomic_DNA"/>
</dbReference>
<keyword evidence="1" id="KW-0809">Transit peptide</keyword>
<dbReference type="InterPro" id="IPR027266">
    <property type="entry name" value="TrmE/GcvT-like"/>
</dbReference>
<keyword evidence="4" id="KW-1185">Reference proteome</keyword>
<evidence type="ECO:0000313" key="3">
    <source>
        <dbReference type="EMBL" id="KAA0681103.1"/>
    </source>
</evidence>
<dbReference type="PANTHER" id="PTHR22602">
    <property type="entry name" value="TRANSFERASE CAF17, MITOCHONDRIAL-RELATED"/>
    <property type="match status" value="1"/>
</dbReference>
<sequence>MTAERAGYAVLEDRGVIAVAGEDRAAFLQGLVSNDVRRVGPDRAVYALFLTPQGKFLHDFRIAESDGALLLDPETDRREELLRRLKMYRLRSRITLEDRAGTLAAVALFGGDALARLGLPGLGLPGLGLPEEAGAAVPFAGGVAFTDPRLPALGARAFLPHDGAAAALEAAGFAPRSADDYDRQRLSLGVPEGSRDLVPDKSLPLENDLDDLNAISWDKGCYMGQELTARTKYRALIKKKLFPVTVDGPLPAPGTPVTLNGKEAGEIRSGRGTCALALLRLEDITRARQDGLLLTAGEATVTPAKPVWASF</sequence>
<dbReference type="Proteomes" id="UP000480854">
    <property type="component" value="Unassembled WGS sequence"/>
</dbReference>
<gene>
    <name evidence="3" type="ORF">DS843_11980</name>
</gene>
<dbReference type="InterPro" id="IPR057460">
    <property type="entry name" value="CAF17_C"/>
</dbReference>
<dbReference type="AlphaFoldDB" id="A0A9W7NKC1"/>